<gene>
    <name evidence="1" type="ordered locus">A1C_03805</name>
</gene>
<dbReference type="STRING" id="293614.A1C_03805"/>
<reference evidence="1" key="1">
    <citation type="submission" date="2007-09" db="EMBL/GenBank/DDBJ databases">
        <title>Complete Genome Sequence of Rickettsia akari.</title>
        <authorList>
            <person name="Madan A."/>
            <person name="Fahey J."/>
            <person name="Helton E."/>
            <person name="Ketteman M."/>
            <person name="Madan A."/>
            <person name="Rodrigues S."/>
            <person name="Sanchez A."/>
            <person name="Whiting M."/>
            <person name="Dasch G."/>
            <person name="Eremeeva M."/>
        </authorList>
    </citation>
    <scope>NUCLEOTIDE SEQUENCE</scope>
    <source>
        <strain evidence="1">Hartford</strain>
    </source>
</reference>
<dbReference type="AlphaFoldDB" id="A8GNR1"/>
<proteinExistence type="predicted"/>
<organism evidence="1 2">
    <name type="scientific">Rickettsia akari (strain Hartford)</name>
    <dbReference type="NCBI Taxonomy" id="293614"/>
    <lineage>
        <taxon>Bacteria</taxon>
        <taxon>Pseudomonadati</taxon>
        <taxon>Pseudomonadota</taxon>
        <taxon>Alphaproteobacteria</taxon>
        <taxon>Rickettsiales</taxon>
        <taxon>Rickettsiaceae</taxon>
        <taxon>Rickettsieae</taxon>
        <taxon>Rickettsia</taxon>
        <taxon>spotted fever group</taxon>
    </lineage>
</organism>
<sequence>MLVIIASAKTLNFKKLAPKTGLTSLIFHNLTNQLLSTLQSYSENQLSEMNISTTLAHKTAKP</sequence>
<name>A8GNR1_RICAH</name>
<dbReference type="KEGG" id="rak:A1C_03805"/>
<evidence type="ECO:0000313" key="2">
    <source>
        <dbReference type="Proteomes" id="UP000006830"/>
    </source>
</evidence>
<dbReference type="EMBL" id="CP000847">
    <property type="protein sequence ID" value="ABV75036.1"/>
    <property type="molecule type" value="Genomic_DNA"/>
</dbReference>
<keyword evidence="2" id="KW-1185">Reference proteome</keyword>
<protein>
    <submittedName>
        <fullName evidence="1">Uncharacterized protein</fullName>
    </submittedName>
</protein>
<dbReference type="Proteomes" id="UP000006830">
    <property type="component" value="Chromosome"/>
</dbReference>
<evidence type="ECO:0000313" key="1">
    <source>
        <dbReference type="EMBL" id="ABV75036.1"/>
    </source>
</evidence>
<dbReference type="HOGENOM" id="CLU_2901338_0_0_5"/>
<dbReference type="eggNOG" id="COG3022">
    <property type="taxonomic scope" value="Bacteria"/>
</dbReference>
<accession>A8GNR1</accession>